<evidence type="ECO:0000313" key="2">
    <source>
        <dbReference type="EMBL" id="AZQ60725.1"/>
    </source>
</evidence>
<organism evidence="2 3">
    <name type="scientific">Flammeovirga pectinis</name>
    <dbReference type="NCBI Taxonomy" id="2494373"/>
    <lineage>
        <taxon>Bacteria</taxon>
        <taxon>Pseudomonadati</taxon>
        <taxon>Bacteroidota</taxon>
        <taxon>Cytophagia</taxon>
        <taxon>Cytophagales</taxon>
        <taxon>Flammeovirgaceae</taxon>
        <taxon>Flammeovirga</taxon>
    </lineage>
</organism>
<keyword evidence="1" id="KW-0732">Signal</keyword>
<protein>
    <recommendedName>
        <fullName evidence="4">Helix-hairpin-helix domain-containing protein</fullName>
    </recommendedName>
</protein>
<evidence type="ECO:0000313" key="3">
    <source>
        <dbReference type="Proteomes" id="UP000267268"/>
    </source>
</evidence>
<dbReference type="AlphaFoldDB" id="A0A3S9NXZ3"/>
<sequence>MRCFLLVVAVFFLRNGMLAQSKSVTDLELLNLVFEDQELDDFSKEEIDYWLSLFNHPKNLNKIKLWELQEHFGLTYLEVKGFKEYKDQYNYFSSTSELKRIDGWDLATIKRVKAGTFVEQSTLKPFKERLLHPDINYLIVNSSTSLPLSKGFSQSIYKGIPVGFQTRFRWAKKQDYSFSLTLDQDKGEPWQWKPKNMQYGIDHISANASLYNRGVFKKIMIGDFQMMSGQGLVFGGGYFLGKGGDPILNVARVNDGIRPYTSVSESGFMRGVASEIELNKVIKVTLLYSNKEININQVDSLKRFSTLTNFRNDNEIEKKGGGRVTVLGSRVAYNNHNLNVGVNIGFINFDEKITPAIRTDSLSLFRGDKLINYSFDTRYHWRNISVFSEFAFSYSKGNAFNIGAFIGLAKGIDWVVQFRNYASTYISYYGHALSENGHPNNERGFYTGFRWHKSKQFDLSAYIDLFSSPTAKYRQDAGNEGYELRVSSTYNFDKNTALTLKYRFKQVGNYQLMPKYNKVNSYVEEQWTKFTSILKLTINERLLISPRLQVTKYLLENDSWGYLLAQDMVYKFNNKLQLSSRVAIFNASNYENRHYAYERNVQYSFSFPAYYGVGWKTYLLAKYKFGYGNSISWRWGYTSFEDRATISSGWNTVPSRYKHDLVVQLKLKL</sequence>
<dbReference type="OrthoDB" id="9766750at2"/>
<evidence type="ECO:0000256" key="1">
    <source>
        <dbReference type="SAM" id="SignalP"/>
    </source>
</evidence>
<accession>A0A3S9NXZ3</accession>
<dbReference type="KEGG" id="fll:EI427_00425"/>
<feature type="signal peptide" evidence="1">
    <location>
        <begin position="1"/>
        <end position="19"/>
    </location>
</feature>
<dbReference type="Proteomes" id="UP000267268">
    <property type="component" value="Chromosome 1"/>
</dbReference>
<keyword evidence="3" id="KW-1185">Reference proteome</keyword>
<gene>
    <name evidence="2" type="ORF">EI427_00425</name>
</gene>
<dbReference type="RefSeq" id="WP_126610668.1">
    <property type="nucleotide sequence ID" value="NZ_CP034562.1"/>
</dbReference>
<evidence type="ECO:0008006" key="4">
    <source>
        <dbReference type="Google" id="ProtNLM"/>
    </source>
</evidence>
<name>A0A3S9NXZ3_9BACT</name>
<dbReference type="EMBL" id="CP034562">
    <property type="protein sequence ID" value="AZQ60725.1"/>
    <property type="molecule type" value="Genomic_DNA"/>
</dbReference>
<feature type="chain" id="PRO_5019562186" description="Helix-hairpin-helix domain-containing protein" evidence="1">
    <location>
        <begin position="20"/>
        <end position="669"/>
    </location>
</feature>
<proteinExistence type="predicted"/>
<reference evidence="2 3" key="1">
    <citation type="submission" date="2018-12" db="EMBL/GenBank/DDBJ databases">
        <title>Flammeovirga pectinis sp. nov., isolated from the gut of the Korean scallop, Patinopecten yessoensis.</title>
        <authorList>
            <person name="Bae J.-W."/>
            <person name="Jeong Y.-S."/>
            <person name="Kang W."/>
        </authorList>
    </citation>
    <scope>NUCLEOTIDE SEQUENCE [LARGE SCALE GENOMIC DNA]</scope>
    <source>
        <strain evidence="2 3">L12M1</strain>
    </source>
</reference>